<feature type="transmembrane region" description="Helical" evidence="1">
    <location>
        <begin position="62"/>
        <end position="82"/>
    </location>
</feature>
<feature type="transmembrane region" description="Helical" evidence="1">
    <location>
        <begin position="37"/>
        <end position="56"/>
    </location>
</feature>
<accession>R8AV84</accession>
<keyword evidence="1" id="KW-0472">Membrane</keyword>
<dbReference type="HOGENOM" id="CLU_2370414_0_0_6"/>
<keyword evidence="1" id="KW-0812">Transmembrane</keyword>
<proteinExistence type="predicted"/>
<comment type="caution">
    <text evidence="2">The sequence shown here is derived from an EMBL/GenBank/DDBJ whole genome shotgun (WGS) entry which is preliminary data.</text>
</comment>
<protein>
    <submittedName>
        <fullName evidence="2">Uncharacterized protein</fullName>
    </submittedName>
</protein>
<evidence type="ECO:0000256" key="1">
    <source>
        <dbReference type="SAM" id="Phobius"/>
    </source>
</evidence>
<name>R8AV84_PLESH</name>
<evidence type="ECO:0000313" key="2">
    <source>
        <dbReference type="EMBL" id="EON90247.1"/>
    </source>
</evidence>
<reference evidence="2 3" key="1">
    <citation type="journal article" date="2013" name="Genome Announc.">
        <title>Genome Sequence of Plesiomonas shigelloides Strain 302-73 (Serotype O1).</title>
        <authorList>
            <person name="Pique N."/>
            <person name="Aquilini E."/>
            <person name="Alioto T."/>
            <person name="Minana-Galbis D."/>
            <person name="Tomas J.M."/>
        </authorList>
    </citation>
    <scope>NUCLEOTIDE SEQUENCE [LARGE SCALE GENOMIC DNA]</scope>
    <source>
        <strain evidence="2 3">302-73</strain>
    </source>
</reference>
<evidence type="ECO:0000313" key="3">
    <source>
        <dbReference type="Proteomes" id="UP000014012"/>
    </source>
</evidence>
<gene>
    <name evidence="2" type="ORF">PLESHI_01922</name>
</gene>
<feature type="transmembrane region" description="Helical" evidence="1">
    <location>
        <begin position="6"/>
        <end position="25"/>
    </location>
</feature>
<dbReference type="EMBL" id="AQQO01000021">
    <property type="protein sequence ID" value="EON90247.1"/>
    <property type="molecule type" value="Genomic_DNA"/>
</dbReference>
<keyword evidence="1" id="KW-1133">Transmembrane helix</keyword>
<dbReference type="Proteomes" id="UP000014012">
    <property type="component" value="Unassembled WGS sequence"/>
</dbReference>
<keyword evidence="3" id="KW-1185">Reference proteome</keyword>
<sequence>MTKKYISIISFIITIVAVTLMLGIFQASSLSHAMFSAENNFMWMVFLMRLFFGIGLEVARVIVSLTIISSCVLFYWMIRHLLIMTFIDKKESSTEESNSQNKI</sequence>
<dbReference type="AlphaFoldDB" id="R8AV84"/>
<organism evidence="2 3">
    <name type="scientific">Plesiomonas shigelloides 302-73</name>
    <dbReference type="NCBI Taxonomy" id="1315976"/>
    <lineage>
        <taxon>Bacteria</taxon>
        <taxon>Pseudomonadati</taxon>
        <taxon>Pseudomonadota</taxon>
        <taxon>Gammaproteobacteria</taxon>
        <taxon>Enterobacterales</taxon>
        <taxon>Enterobacteriaceae</taxon>
        <taxon>Plesiomonas</taxon>
    </lineage>
</organism>